<dbReference type="InterPro" id="IPR002625">
    <property type="entry name" value="Smr_dom"/>
</dbReference>
<dbReference type="PROSITE" id="PS50828">
    <property type="entry name" value="SMR"/>
    <property type="match status" value="1"/>
</dbReference>
<feature type="region of interest" description="Disordered" evidence="1">
    <location>
        <begin position="164"/>
        <end position="184"/>
    </location>
</feature>
<feature type="region of interest" description="Disordered" evidence="1">
    <location>
        <begin position="83"/>
        <end position="106"/>
    </location>
</feature>
<feature type="compositionally biased region" description="Basic residues" evidence="1">
    <location>
        <begin position="164"/>
        <end position="180"/>
    </location>
</feature>
<dbReference type="EMBL" id="CP060244">
    <property type="protein sequence ID" value="QNT78519.1"/>
    <property type="molecule type" value="Genomic_DNA"/>
</dbReference>
<gene>
    <name evidence="3" type="ORF">JGUZn3_12930</name>
</gene>
<reference evidence="3 4" key="1">
    <citation type="submission" date="2020-08" db="EMBL/GenBank/DDBJ databases">
        <title>Complete genome sequence of Entomobacter blattae G55GP.</title>
        <authorList>
            <person name="Poehlein A."/>
            <person name="Guzman J."/>
            <person name="Daniel R."/>
            <person name="Vilcinskas A."/>
        </authorList>
    </citation>
    <scope>NUCLEOTIDE SEQUENCE [LARGE SCALE GENOMIC DNA]</scope>
    <source>
        <strain evidence="3 4">G55GP</strain>
    </source>
</reference>
<dbReference type="SUPFAM" id="SSF160443">
    <property type="entry name" value="SMR domain-like"/>
    <property type="match status" value="1"/>
</dbReference>
<keyword evidence="4" id="KW-1185">Reference proteome</keyword>
<dbReference type="Gene3D" id="3.30.1370.110">
    <property type="match status" value="1"/>
</dbReference>
<evidence type="ECO:0000313" key="3">
    <source>
        <dbReference type="EMBL" id="QNT78519.1"/>
    </source>
</evidence>
<protein>
    <recommendedName>
        <fullName evidence="2">Smr domain-containing protein</fullName>
    </recommendedName>
</protein>
<dbReference type="Proteomes" id="UP000516349">
    <property type="component" value="Chromosome"/>
</dbReference>
<feature type="domain" description="Smr" evidence="2">
    <location>
        <begin position="193"/>
        <end position="281"/>
    </location>
</feature>
<dbReference type="Pfam" id="PF01713">
    <property type="entry name" value="Smr"/>
    <property type="match status" value="1"/>
</dbReference>
<feature type="compositionally biased region" description="Low complexity" evidence="1">
    <location>
        <begin position="87"/>
        <end position="99"/>
    </location>
</feature>
<proteinExistence type="predicted"/>
<evidence type="ECO:0000256" key="1">
    <source>
        <dbReference type="SAM" id="MobiDB-lite"/>
    </source>
</evidence>
<accession>A0A7H1NRV9</accession>
<name>A0A7H1NRV9_9PROT</name>
<organism evidence="3 4">
    <name type="scientific">Entomobacter blattae</name>
    <dbReference type="NCBI Taxonomy" id="2762277"/>
    <lineage>
        <taxon>Bacteria</taxon>
        <taxon>Pseudomonadati</taxon>
        <taxon>Pseudomonadota</taxon>
        <taxon>Alphaproteobacteria</taxon>
        <taxon>Acetobacterales</taxon>
        <taxon>Acetobacteraceae</taxon>
        <taxon>Entomobacter</taxon>
    </lineage>
</organism>
<evidence type="ECO:0000313" key="4">
    <source>
        <dbReference type="Proteomes" id="UP000516349"/>
    </source>
</evidence>
<evidence type="ECO:0000259" key="2">
    <source>
        <dbReference type="PROSITE" id="PS50828"/>
    </source>
</evidence>
<dbReference type="InterPro" id="IPR036063">
    <property type="entry name" value="Smr_dom_sf"/>
</dbReference>
<dbReference type="KEGG" id="ebla:JGUZn3_12930"/>
<sequence>MMKKTKKMQKPPRPAHSLATEDYSVWHHFSRYVTPVQRKPYYVRNGYFQASAFDGSSEGFFKEGKKRPIENALLKEKKEKPNIAFSQGQANQDQANQGQVKKKGRRWDDIKNLEEQASGGTPQRSEISAQTRLRPLQAHVFRHEHDFAAWEWRVSELTEFKGRGKGVRAQKKGEKKKGEKKKGEKTIRPLRKLDLHGLTVHKAFVIFYDFVINAYRDDIGCIEVITGMGNSTAGNTTGSTTGGLIKRELPLWLERPDIADFIHAVCYSSPRNYGALKILLRKKKGRNSYF</sequence>
<dbReference type="AlphaFoldDB" id="A0A7H1NRV9"/>